<dbReference type="Proteomes" id="UP000235388">
    <property type="component" value="Unassembled WGS sequence"/>
</dbReference>
<evidence type="ECO:0000313" key="17">
    <source>
        <dbReference type="EMBL" id="PLW31162.1"/>
    </source>
</evidence>
<evidence type="ECO:0000256" key="8">
    <source>
        <dbReference type="ARBA" id="ARBA00023242"/>
    </source>
</evidence>
<dbReference type="GO" id="GO:0008270">
    <property type="term" value="F:zinc ion binding"/>
    <property type="evidence" value="ECO:0007669"/>
    <property type="project" value="UniProtKB-KW"/>
</dbReference>
<dbReference type="GO" id="GO:0043175">
    <property type="term" value="F:RNA polymerase core enzyme binding"/>
    <property type="evidence" value="ECO:0007669"/>
    <property type="project" value="UniProtKB-UniRule"/>
</dbReference>
<dbReference type="EMBL" id="PGCJ01000356">
    <property type="protein sequence ID" value="PLW31162.1"/>
    <property type="molecule type" value="Genomic_DNA"/>
</dbReference>
<evidence type="ECO:0000256" key="13">
    <source>
        <dbReference type="SAM" id="MobiDB-lite"/>
    </source>
</evidence>
<dbReference type="OrthoDB" id="2499087at2759"/>
<keyword evidence="8 12" id="KW-0539">Nucleus</keyword>
<keyword evidence="3 12" id="KW-0479">Metal-binding</keyword>
<sequence>MKAAISEESFDQVFSKLESALDWIVFLTNDNEADRHQIEPDHLKRAVQFIGPDEYKEEILIERNLNDLCGYPICLNEPKSIKKKTIITPRRNFNQSSYPQQPIGSSSRAAPVSETPGISHQEARFCSLECQNRSDYYLNCVLKNSSLRSRNNACIIDSNDDGKEYNKIILLEELVQDDRIEKSGADPFVTSHVPYQDQTMKAQHDFLEPLLTQFQSLNTTKWIDKNRNPIFSSIQIIEHPPQSSLSSSQTSIPSAPHPSNPQDPEQRFLNFPSSSRTSAISPTKAAQDRNPIHELSASLAEVLTSEAIRSNLNPHRSLASKPRTQSRNDGDESLASASKAEVPEAGLFEAEIIYNVGSIEDQSAIDEAMALRDQLELQSI</sequence>
<dbReference type="GO" id="GO:0005634">
    <property type="term" value="C:nucleus"/>
    <property type="evidence" value="ECO:0007669"/>
    <property type="project" value="UniProtKB-SubCell"/>
</dbReference>
<dbReference type="PANTHER" id="PTHR14732:SF0">
    <property type="entry name" value="RNA POLYMERASE II SUBUNIT B1 CTD PHOSPHATASE RPAP2-RELATED"/>
    <property type="match status" value="1"/>
</dbReference>
<evidence type="ECO:0000256" key="1">
    <source>
        <dbReference type="ARBA" id="ARBA00004123"/>
    </source>
</evidence>
<keyword evidence="6 12" id="KW-0862">Zinc</keyword>
<evidence type="ECO:0000256" key="11">
    <source>
        <dbReference type="PROSITE-ProRule" id="PRU00812"/>
    </source>
</evidence>
<dbReference type="AlphaFoldDB" id="A0A2N5U0B5"/>
<dbReference type="EC" id="3.1.3.16" evidence="12"/>
<feature type="compositionally biased region" description="Low complexity" evidence="13">
    <location>
        <begin position="240"/>
        <end position="254"/>
    </location>
</feature>
<feature type="compositionally biased region" description="Polar residues" evidence="13">
    <location>
        <begin position="271"/>
        <end position="281"/>
    </location>
</feature>
<feature type="region of interest" description="Disordered" evidence="13">
    <location>
        <begin position="240"/>
        <end position="291"/>
    </location>
</feature>
<keyword evidence="4 12" id="KW-0863">Zinc-finger</keyword>
<feature type="compositionally biased region" description="Polar residues" evidence="13">
    <location>
        <begin position="92"/>
        <end position="108"/>
    </location>
</feature>
<dbReference type="PROSITE" id="PS51479">
    <property type="entry name" value="ZF_RTR1"/>
    <property type="match status" value="1"/>
</dbReference>
<evidence type="ECO:0000256" key="5">
    <source>
        <dbReference type="ARBA" id="ARBA00022801"/>
    </source>
</evidence>
<accession>A0A2N5U0B5</accession>
<feature type="region of interest" description="Disordered" evidence="13">
    <location>
        <begin position="92"/>
        <end position="116"/>
    </location>
</feature>
<dbReference type="InterPro" id="IPR038534">
    <property type="entry name" value="Rtr1/RPAP2_sf"/>
</dbReference>
<dbReference type="InterPro" id="IPR039693">
    <property type="entry name" value="Rtr1/RPAP2"/>
</dbReference>
<keyword evidence="7 12" id="KW-0904">Protein phosphatase</keyword>
<evidence type="ECO:0000256" key="2">
    <source>
        <dbReference type="ARBA" id="ARBA00005676"/>
    </source>
</evidence>
<comment type="function">
    <text evidence="12">Putative RNA polymerase II subunit B1 C-terminal domain (CTD) phosphatase involved in RNA polymerase II transcription regulation.</text>
</comment>
<dbReference type="InterPro" id="IPR007308">
    <property type="entry name" value="Rtr1/RPAP2_dom"/>
</dbReference>
<proteinExistence type="inferred from homology"/>
<organism evidence="17 18">
    <name type="scientific">Puccinia coronata f. sp. avenae</name>
    <dbReference type="NCBI Taxonomy" id="200324"/>
    <lineage>
        <taxon>Eukaryota</taxon>
        <taxon>Fungi</taxon>
        <taxon>Dikarya</taxon>
        <taxon>Basidiomycota</taxon>
        <taxon>Pucciniomycotina</taxon>
        <taxon>Pucciniomycetes</taxon>
        <taxon>Pucciniales</taxon>
        <taxon>Pucciniaceae</taxon>
        <taxon>Puccinia</taxon>
    </lineage>
</organism>
<comment type="catalytic activity">
    <reaction evidence="10 12">
        <text>O-phospho-L-threonyl-[protein] + H2O = L-threonyl-[protein] + phosphate</text>
        <dbReference type="Rhea" id="RHEA:47004"/>
        <dbReference type="Rhea" id="RHEA-COMP:11060"/>
        <dbReference type="Rhea" id="RHEA-COMP:11605"/>
        <dbReference type="ChEBI" id="CHEBI:15377"/>
        <dbReference type="ChEBI" id="CHEBI:30013"/>
        <dbReference type="ChEBI" id="CHEBI:43474"/>
        <dbReference type="ChEBI" id="CHEBI:61977"/>
        <dbReference type="EC" id="3.1.3.16"/>
    </reaction>
</comment>
<feature type="domain" description="RTR1-type" evidence="14">
    <location>
        <begin position="45"/>
        <end position="151"/>
    </location>
</feature>
<evidence type="ECO:0000256" key="12">
    <source>
        <dbReference type="RuleBase" id="RU367080"/>
    </source>
</evidence>
<dbReference type="GO" id="GO:0008420">
    <property type="term" value="F:RNA polymerase II CTD heptapeptide repeat phosphatase activity"/>
    <property type="evidence" value="ECO:0007669"/>
    <property type="project" value="UniProtKB-UniRule"/>
</dbReference>
<evidence type="ECO:0000259" key="14">
    <source>
        <dbReference type="PROSITE" id="PS51479"/>
    </source>
</evidence>
<keyword evidence="18" id="KW-1185">Reference proteome</keyword>
<evidence type="ECO:0000256" key="7">
    <source>
        <dbReference type="ARBA" id="ARBA00022912"/>
    </source>
</evidence>
<reference evidence="18 19" key="1">
    <citation type="submission" date="2017-11" db="EMBL/GenBank/DDBJ databases">
        <title>De novo assembly and phasing of dikaryotic genomes from two isolates of Puccinia coronata f. sp. avenae, the causal agent of oat crown rust.</title>
        <authorList>
            <person name="Miller M.E."/>
            <person name="Zhang Y."/>
            <person name="Omidvar V."/>
            <person name="Sperschneider J."/>
            <person name="Schwessinger B."/>
            <person name="Raley C."/>
            <person name="Palmer J.M."/>
            <person name="Garnica D."/>
            <person name="Upadhyaya N."/>
            <person name="Rathjen J."/>
            <person name="Taylor J.M."/>
            <person name="Park R.F."/>
            <person name="Dodds P.N."/>
            <person name="Hirsch C.D."/>
            <person name="Kianian S.F."/>
            <person name="Figueroa M."/>
        </authorList>
    </citation>
    <scope>NUCLEOTIDE SEQUENCE [LARGE SCALE GENOMIC DNA]</scope>
    <source>
        <strain evidence="17">12NC29</strain>
        <strain evidence="16">12SD80</strain>
    </source>
</reference>
<evidence type="ECO:0000313" key="15">
    <source>
        <dbReference type="EMBL" id="PLW07501.1"/>
    </source>
</evidence>
<feature type="region of interest" description="Disordered" evidence="13">
    <location>
        <begin position="313"/>
        <end position="340"/>
    </location>
</feature>
<dbReference type="EMBL" id="PGCJ01001222">
    <property type="protein sequence ID" value="PLW07501.1"/>
    <property type="molecule type" value="Genomic_DNA"/>
</dbReference>
<evidence type="ECO:0000256" key="9">
    <source>
        <dbReference type="ARBA" id="ARBA00047761"/>
    </source>
</evidence>
<evidence type="ECO:0000256" key="10">
    <source>
        <dbReference type="ARBA" id="ARBA00048336"/>
    </source>
</evidence>
<evidence type="ECO:0000313" key="18">
    <source>
        <dbReference type="Proteomes" id="UP000235388"/>
    </source>
</evidence>
<keyword evidence="5 12" id="KW-0378">Hydrolase</keyword>
<dbReference type="STRING" id="200324.A0A2N5U0B5"/>
<dbReference type="Proteomes" id="UP000235392">
    <property type="component" value="Unassembled WGS sequence"/>
</dbReference>
<evidence type="ECO:0000256" key="6">
    <source>
        <dbReference type="ARBA" id="ARBA00022833"/>
    </source>
</evidence>
<gene>
    <name evidence="17" type="ORF">PCANC_23905</name>
    <name evidence="15" type="ORF">PCANC_26866</name>
    <name evidence="16" type="ORF">PCASD_24112</name>
</gene>
<evidence type="ECO:0000256" key="3">
    <source>
        <dbReference type="ARBA" id="ARBA00022723"/>
    </source>
</evidence>
<dbReference type="Pfam" id="PF04181">
    <property type="entry name" value="RPAP2_Rtr1"/>
    <property type="match status" value="1"/>
</dbReference>
<evidence type="ECO:0000256" key="4">
    <source>
        <dbReference type="ARBA" id="ARBA00022771"/>
    </source>
</evidence>
<comment type="subcellular location">
    <subcellularLocation>
        <location evidence="1 12">Nucleus</location>
    </subcellularLocation>
</comment>
<dbReference type="PANTHER" id="PTHR14732">
    <property type="entry name" value="RNA POLYMERASE II SUBUNIT B1 CTD PHOSPHATASE RPAP2-RELATED"/>
    <property type="match status" value="1"/>
</dbReference>
<comment type="caution">
    <text evidence="17">The sequence shown here is derived from an EMBL/GenBank/DDBJ whole genome shotgun (WGS) entry which is preliminary data.</text>
</comment>
<comment type="similarity">
    <text evidence="2 11 12">Belongs to the RPAP2 family.</text>
</comment>
<name>A0A2N5U0B5_9BASI</name>
<dbReference type="EMBL" id="PGCI01000421">
    <property type="protein sequence ID" value="PLW27187.1"/>
    <property type="molecule type" value="Genomic_DNA"/>
</dbReference>
<evidence type="ECO:0000313" key="19">
    <source>
        <dbReference type="Proteomes" id="UP000235392"/>
    </source>
</evidence>
<protein>
    <recommendedName>
        <fullName evidence="12">RNA polymerase II subunit B1 CTD phosphatase RPAP2 homolog</fullName>
        <ecNumber evidence="12">3.1.3.16</ecNumber>
    </recommendedName>
</protein>
<dbReference type="Gene3D" id="1.25.40.820">
    <property type="match status" value="1"/>
</dbReference>
<dbReference type="GO" id="GO:0005737">
    <property type="term" value="C:cytoplasm"/>
    <property type="evidence" value="ECO:0007669"/>
    <property type="project" value="TreeGrafter"/>
</dbReference>
<comment type="catalytic activity">
    <reaction evidence="9 12">
        <text>O-phospho-L-seryl-[protein] + H2O = L-seryl-[protein] + phosphate</text>
        <dbReference type="Rhea" id="RHEA:20629"/>
        <dbReference type="Rhea" id="RHEA-COMP:9863"/>
        <dbReference type="Rhea" id="RHEA-COMP:11604"/>
        <dbReference type="ChEBI" id="CHEBI:15377"/>
        <dbReference type="ChEBI" id="CHEBI:29999"/>
        <dbReference type="ChEBI" id="CHEBI:43474"/>
        <dbReference type="ChEBI" id="CHEBI:83421"/>
        <dbReference type="EC" id="3.1.3.16"/>
    </reaction>
</comment>
<evidence type="ECO:0000313" key="16">
    <source>
        <dbReference type="EMBL" id="PLW27187.1"/>
    </source>
</evidence>